<proteinExistence type="predicted"/>
<dbReference type="Proteomes" id="UP000632858">
    <property type="component" value="Unassembled WGS sequence"/>
</dbReference>
<accession>A0A917FGA2</accession>
<evidence type="ECO:0000313" key="1">
    <source>
        <dbReference type="EMBL" id="GGF82557.1"/>
    </source>
</evidence>
<gene>
    <name evidence="1" type="primary">rpfE</name>
    <name evidence="1" type="ORF">GCM10010960_00780</name>
</gene>
<name>A0A917FGA2_9GAMM</name>
<protein>
    <recommendedName>
        <fullName evidence="3">Phosphoglycerate mutase</fullName>
    </recommendedName>
</protein>
<evidence type="ECO:0000313" key="2">
    <source>
        <dbReference type="Proteomes" id="UP000632858"/>
    </source>
</evidence>
<reference evidence="1" key="1">
    <citation type="journal article" date="2014" name="Int. J. Syst. Evol. Microbiol.">
        <title>Complete genome sequence of Corynebacterium casei LMG S-19264T (=DSM 44701T), isolated from a smear-ripened cheese.</title>
        <authorList>
            <consortium name="US DOE Joint Genome Institute (JGI-PGF)"/>
            <person name="Walter F."/>
            <person name="Albersmeier A."/>
            <person name="Kalinowski J."/>
            <person name="Ruckert C."/>
        </authorList>
    </citation>
    <scope>NUCLEOTIDE SEQUENCE</scope>
    <source>
        <strain evidence="1">CGMCC 1.12726</strain>
    </source>
</reference>
<organism evidence="1 2">
    <name type="scientific">Arenimonas maotaiensis</name>
    <dbReference type="NCBI Taxonomy" id="1446479"/>
    <lineage>
        <taxon>Bacteria</taxon>
        <taxon>Pseudomonadati</taxon>
        <taxon>Pseudomonadota</taxon>
        <taxon>Gammaproteobacteria</taxon>
        <taxon>Lysobacterales</taxon>
        <taxon>Lysobacteraceae</taxon>
        <taxon>Arenimonas</taxon>
    </lineage>
</organism>
<dbReference type="RefSeq" id="WP_188446561.1">
    <property type="nucleotide sequence ID" value="NZ_BMFO01000001.1"/>
</dbReference>
<comment type="caution">
    <text evidence="1">The sequence shown here is derived from an EMBL/GenBank/DDBJ whole genome shotgun (WGS) entry which is preliminary data.</text>
</comment>
<keyword evidence="2" id="KW-1185">Reference proteome</keyword>
<reference evidence="1" key="2">
    <citation type="submission" date="2020-09" db="EMBL/GenBank/DDBJ databases">
        <authorList>
            <person name="Sun Q."/>
            <person name="Zhou Y."/>
        </authorList>
    </citation>
    <scope>NUCLEOTIDE SEQUENCE</scope>
    <source>
        <strain evidence="1">CGMCC 1.12726</strain>
    </source>
</reference>
<evidence type="ECO:0008006" key="3">
    <source>
        <dbReference type="Google" id="ProtNLM"/>
    </source>
</evidence>
<dbReference type="AlphaFoldDB" id="A0A917FGA2"/>
<sequence>MPTGARVLLLPERRRFAGQGFSPAFARIARRFHQTAGTAGESAQLQRHFRCEPDGWPLAALCRQAGPGDAGDGQWLLADPVHLQMEMRDARLMAWDTLPLSGSETDAIHQALAPVFADAGYRFLGGDGRFFLRAASDEVLPAFTPAPEMLGCTLSDHLPAERRWTALFNECQVILYNHPLNVERQRRGMATVNALWFWGQGALPSAVHHGFARIESSAWDIRALAAQDMADGGGELLDLRQPRDWLAVEAAFDPARETRFDFADGTLWRWRPAFRWRFWSRRIASLS</sequence>
<dbReference type="EMBL" id="BMFO01000001">
    <property type="protein sequence ID" value="GGF82557.1"/>
    <property type="molecule type" value="Genomic_DNA"/>
</dbReference>